<protein>
    <submittedName>
        <fullName evidence="2">GNAT family N-acetyltransferase</fullName>
        <ecNumber evidence="2">2.3.-.-</ecNumber>
    </submittedName>
</protein>
<name>A0ABV6YJQ4_UNCEI</name>
<feature type="domain" description="N-acetyltransferase" evidence="1">
    <location>
        <begin position="14"/>
        <end position="175"/>
    </location>
</feature>
<reference evidence="2 3" key="1">
    <citation type="submission" date="2024-09" db="EMBL/GenBank/DDBJ databases">
        <authorList>
            <person name="D'Angelo T."/>
        </authorList>
    </citation>
    <scope>NUCLEOTIDE SEQUENCE [LARGE SCALE GENOMIC DNA]</scope>
    <source>
        <strain evidence="2">SAG AM-320-E07</strain>
    </source>
</reference>
<dbReference type="PROSITE" id="PS51186">
    <property type="entry name" value="GNAT"/>
    <property type="match status" value="1"/>
</dbReference>
<dbReference type="Gene3D" id="3.40.630.30">
    <property type="match status" value="1"/>
</dbReference>
<dbReference type="InterPro" id="IPR000182">
    <property type="entry name" value="GNAT_dom"/>
</dbReference>
<dbReference type="InterPro" id="IPR016181">
    <property type="entry name" value="Acyl_CoA_acyltransferase"/>
</dbReference>
<accession>A0ABV6YJQ4</accession>
<gene>
    <name evidence="2" type="ORF">ACFL6M_03050</name>
</gene>
<evidence type="ECO:0000313" key="3">
    <source>
        <dbReference type="Proteomes" id="UP001593833"/>
    </source>
</evidence>
<evidence type="ECO:0000259" key="1">
    <source>
        <dbReference type="PROSITE" id="PS51186"/>
    </source>
</evidence>
<dbReference type="PANTHER" id="PTHR43415:SF5">
    <property type="entry name" value="ACETYLTRANSFERASE"/>
    <property type="match status" value="1"/>
</dbReference>
<comment type="caution">
    <text evidence="2">The sequence shown here is derived from an EMBL/GenBank/DDBJ whole genome shotgun (WGS) entry which is preliminary data.</text>
</comment>
<keyword evidence="2" id="KW-0012">Acyltransferase</keyword>
<dbReference type="SUPFAM" id="SSF55729">
    <property type="entry name" value="Acyl-CoA N-acyltransferases (Nat)"/>
    <property type="match status" value="1"/>
</dbReference>
<keyword evidence="3" id="KW-1185">Reference proteome</keyword>
<dbReference type="EC" id="2.3.-.-" evidence="2"/>
<dbReference type="PANTHER" id="PTHR43415">
    <property type="entry name" value="SPERMIDINE N(1)-ACETYLTRANSFERASE"/>
    <property type="match status" value="1"/>
</dbReference>
<evidence type="ECO:0000313" key="2">
    <source>
        <dbReference type="EMBL" id="MFC1572556.1"/>
    </source>
</evidence>
<dbReference type="Pfam" id="PF00583">
    <property type="entry name" value="Acetyltransf_1"/>
    <property type="match status" value="1"/>
</dbReference>
<proteinExistence type="predicted"/>
<dbReference type="GO" id="GO:0016746">
    <property type="term" value="F:acyltransferase activity"/>
    <property type="evidence" value="ECO:0007669"/>
    <property type="project" value="UniProtKB-KW"/>
</dbReference>
<dbReference type="EMBL" id="JBHPKH010000020">
    <property type="protein sequence ID" value="MFC1572556.1"/>
    <property type="molecule type" value="Genomic_DNA"/>
</dbReference>
<dbReference type="CDD" id="cd04301">
    <property type="entry name" value="NAT_SF"/>
    <property type="match status" value="1"/>
</dbReference>
<sequence length="186" mass="21055">MSEDKQVGSNATRVRLEELVPNDFPSVRPWIDPDIFPIFREPVDDEQLERLLTKHEDGRPTSLGYRIVLRQSAQLVGLVHAILDWKNHLAHVGQIVVGDPTLRNQGLGTESLRLLLGICFDRVGVHRAQLFVDEPNVAAVACYKKAGFVVEGLMREASRRKGAYVSWYSMSMLRREWQDSCTGRDG</sequence>
<dbReference type="Proteomes" id="UP001593833">
    <property type="component" value="Unassembled WGS sequence"/>
</dbReference>
<keyword evidence="2" id="KW-0808">Transferase</keyword>
<organism evidence="2 3">
    <name type="scientific">Eiseniibacteriota bacterium</name>
    <dbReference type="NCBI Taxonomy" id="2212470"/>
    <lineage>
        <taxon>Bacteria</taxon>
        <taxon>Candidatus Eiseniibacteriota</taxon>
    </lineage>
</organism>